<proteinExistence type="predicted"/>
<dbReference type="InterPro" id="IPR013083">
    <property type="entry name" value="Znf_RING/FYVE/PHD"/>
</dbReference>
<organism evidence="1">
    <name type="scientific">viral metagenome</name>
    <dbReference type="NCBI Taxonomy" id="1070528"/>
    <lineage>
        <taxon>unclassified sequences</taxon>
        <taxon>metagenomes</taxon>
        <taxon>organismal metagenomes</taxon>
    </lineage>
</organism>
<dbReference type="Gene3D" id="3.30.40.10">
    <property type="entry name" value="Zinc/RING finger domain, C3HC4 (zinc finger)"/>
    <property type="match status" value="1"/>
</dbReference>
<evidence type="ECO:0000313" key="1">
    <source>
        <dbReference type="EMBL" id="QHS95115.1"/>
    </source>
</evidence>
<dbReference type="AlphaFoldDB" id="A0A6C0BRP4"/>
<accession>A0A6C0BRP4</accession>
<name>A0A6C0BRP4_9ZZZZ</name>
<dbReference type="SUPFAM" id="SSF57850">
    <property type="entry name" value="RING/U-box"/>
    <property type="match status" value="1"/>
</dbReference>
<sequence length="199" mass="23104">MMDVTDSEDEKETDDNISKCLISREVLNDSKVRLPCNHSFNYVPLYKEIYNQKKNASITEIVKLRYNQIKCPYCRTIHNYLIPYKKYENVEIVYGVNSPRKYVYFENVCSYTYKKGLKKGQGCAIRCCDKYCSAHSKCVNTDTVGKTNIKKNISQKNEIVSSKECNYIFKRGKVKGEKCGACVLIPDSLYCKKHNKYNV</sequence>
<protein>
    <submittedName>
        <fullName evidence="1">Uncharacterized protein</fullName>
    </submittedName>
</protein>
<reference evidence="1" key="1">
    <citation type="journal article" date="2020" name="Nature">
        <title>Giant virus diversity and host interactions through global metagenomics.</title>
        <authorList>
            <person name="Schulz F."/>
            <person name="Roux S."/>
            <person name="Paez-Espino D."/>
            <person name="Jungbluth S."/>
            <person name="Walsh D.A."/>
            <person name="Denef V.J."/>
            <person name="McMahon K.D."/>
            <person name="Konstantinidis K.T."/>
            <person name="Eloe-Fadrosh E.A."/>
            <person name="Kyrpides N.C."/>
            <person name="Woyke T."/>
        </authorList>
    </citation>
    <scope>NUCLEOTIDE SEQUENCE</scope>
    <source>
        <strain evidence="1">GVMAG-M-3300018428-16</strain>
    </source>
</reference>
<dbReference type="EMBL" id="MN739240">
    <property type="protein sequence ID" value="QHS95115.1"/>
    <property type="molecule type" value="Genomic_DNA"/>
</dbReference>